<evidence type="ECO:0000313" key="7">
    <source>
        <dbReference type="EMBL" id="PXX82104.1"/>
    </source>
</evidence>
<evidence type="ECO:0000256" key="5">
    <source>
        <dbReference type="ARBA" id="ARBA00023136"/>
    </source>
</evidence>
<comment type="similarity">
    <text evidence="2">Belongs to the autoinducer-2 exporter (AI-2E) (TC 2.A.86) family.</text>
</comment>
<feature type="transmembrane region" description="Helical" evidence="6">
    <location>
        <begin position="237"/>
        <end position="258"/>
    </location>
</feature>
<protein>
    <submittedName>
        <fullName evidence="7">Putative PurR-regulated permease PerM</fullName>
    </submittedName>
</protein>
<comment type="subcellular location">
    <subcellularLocation>
        <location evidence="1">Membrane</location>
        <topology evidence="1">Multi-pass membrane protein</topology>
    </subcellularLocation>
</comment>
<dbReference type="PANTHER" id="PTHR21716:SF64">
    <property type="entry name" value="AI-2 TRANSPORT PROTEIN TQSA"/>
    <property type="match status" value="1"/>
</dbReference>
<evidence type="ECO:0000256" key="4">
    <source>
        <dbReference type="ARBA" id="ARBA00022989"/>
    </source>
</evidence>
<feature type="transmembrane region" description="Helical" evidence="6">
    <location>
        <begin position="35"/>
        <end position="52"/>
    </location>
</feature>
<evidence type="ECO:0000313" key="8">
    <source>
        <dbReference type="Proteomes" id="UP000247555"/>
    </source>
</evidence>
<keyword evidence="8" id="KW-1185">Reference proteome</keyword>
<dbReference type="RefSeq" id="WP_110389389.1">
    <property type="nucleotide sequence ID" value="NZ_QJKI01000001.1"/>
</dbReference>
<name>A0A318KW05_9NEIS</name>
<feature type="transmembrane region" description="Helical" evidence="6">
    <location>
        <begin position="64"/>
        <end position="86"/>
    </location>
</feature>
<keyword evidence="4 6" id="KW-1133">Transmembrane helix</keyword>
<dbReference type="OrthoDB" id="5792512at2"/>
<sequence>MKRTRDSARNGWFWLAGLAAFGWLVYLLTPMLSPFVAGAVLAYIVAPLVDWLEHRRVGRTLGTLLVIVLLMLALACLLVLIVPMLINQGQALSLRLPGLVDWAENTLSPWLRDTWGMTWHFDAATLKRELTSNLGALRGMLARAAPLITDQGLALFGYVSNLLLLPLVLFYLVRDWQQFTRPLARLIPRRWYRDLGMLGDEIDDMLGQFLRGQLAVMLIMAGVYGGGLWLVGLESGFAIGVVAGLLVFIPYVGAAIGLTLATLAALLQFGGLGGLLLVWLVFMIGQLLESMFITPKLVGERIGLHPLVVIFALLAFGQLFGFVGVMMALPVSAALVVVVKLAQARYLASRFYRRRR</sequence>
<feature type="transmembrane region" description="Helical" evidence="6">
    <location>
        <begin position="265"/>
        <end position="288"/>
    </location>
</feature>
<proteinExistence type="inferred from homology"/>
<evidence type="ECO:0000256" key="2">
    <source>
        <dbReference type="ARBA" id="ARBA00009773"/>
    </source>
</evidence>
<dbReference type="Pfam" id="PF01594">
    <property type="entry name" value="AI-2E_transport"/>
    <property type="match status" value="1"/>
</dbReference>
<comment type="caution">
    <text evidence="7">The sequence shown here is derived from an EMBL/GenBank/DDBJ whole genome shotgun (WGS) entry which is preliminary data.</text>
</comment>
<dbReference type="Proteomes" id="UP000247555">
    <property type="component" value="Unassembled WGS sequence"/>
</dbReference>
<dbReference type="AlphaFoldDB" id="A0A318KW05"/>
<dbReference type="GO" id="GO:0016020">
    <property type="term" value="C:membrane"/>
    <property type="evidence" value="ECO:0007669"/>
    <property type="project" value="UniProtKB-SubCell"/>
</dbReference>
<reference evidence="7 8" key="1">
    <citation type="submission" date="2018-05" db="EMBL/GenBank/DDBJ databases">
        <title>Genomic Encyclopedia of Type Strains, Phase IV (KMG-IV): sequencing the most valuable type-strain genomes for metagenomic binning, comparative biology and taxonomic classification.</title>
        <authorList>
            <person name="Goeker M."/>
        </authorList>
    </citation>
    <scope>NUCLEOTIDE SEQUENCE [LARGE SCALE GENOMIC DNA]</scope>
    <source>
        <strain evidence="7 8">DSM 29661</strain>
    </source>
</reference>
<evidence type="ECO:0000256" key="6">
    <source>
        <dbReference type="SAM" id="Phobius"/>
    </source>
</evidence>
<dbReference type="EMBL" id="QJKI01000001">
    <property type="protein sequence ID" value="PXX82104.1"/>
    <property type="molecule type" value="Genomic_DNA"/>
</dbReference>
<dbReference type="InterPro" id="IPR002549">
    <property type="entry name" value="AI-2E-like"/>
</dbReference>
<feature type="transmembrane region" description="Helical" evidence="6">
    <location>
        <begin position="12"/>
        <end position="29"/>
    </location>
</feature>
<gene>
    <name evidence="7" type="ORF">DFR34_101338</name>
</gene>
<organism evidence="7 8">
    <name type="scientific">Rivihabitans pingtungensis</name>
    <dbReference type="NCBI Taxonomy" id="1054498"/>
    <lineage>
        <taxon>Bacteria</taxon>
        <taxon>Pseudomonadati</taxon>
        <taxon>Pseudomonadota</taxon>
        <taxon>Betaproteobacteria</taxon>
        <taxon>Neisseriales</taxon>
        <taxon>Aquaspirillaceae</taxon>
        <taxon>Rivihabitans</taxon>
    </lineage>
</organism>
<evidence type="ECO:0000256" key="3">
    <source>
        <dbReference type="ARBA" id="ARBA00022692"/>
    </source>
</evidence>
<dbReference type="GO" id="GO:0055085">
    <property type="term" value="P:transmembrane transport"/>
    <property type="evidence" value="ECO:0007669"/>
    <property type="project" value="TreeGrafter"/>
</dbReference>
<keyword evidence="5 6" id="KW-0472">Membrane</keyword>
<dbReference type="PANTHER" id="PTHR21716">
    <property type="entry name" value="TRANSMEMBRANE PROTEIN"/>
    <property type="match status" value="1"/>
</dbReference>
<evidence type="ECO:0000256" key="1">
    <source>
        <dbReference type="ARBA" id="ARBA00004141"/>
    </source>
</evidence>
<feature type="transmembrane region" description="Helical" evidence="6">
    <location>
        <begin position="214"/>
        <end position="231"/>
    </location>
</feature>
<keyword evidence="3 6" id="KW-0812">Transmembrane</keyword>
<feature type="transmembrane region" description="Helical" evidence="6">
    <location>
        <begin position="308"/>
        <end position="341"/>
    </location>
</feature>
<accession>A0A318KW05</accession>
<feature type="transmembrane region" description="Helical" evidence="6">
    <location>
        <begin position="153"/>
        <end position="173"/>
    </location>
</feature>